<feature type="coiled-coil region" evidence="5">
    <location>
        <begin position="5"/>
        <end position="62"/>
    </location>
</feature>
<dbReference type="PANTHER" id="PTHR43804">
    <property type="entry name" value="LD18447P"/>
    <property type="match status" value="1"/>
</dbReference>
<dbReference type="Proteomes" id="UP000526033">
    <property type="component" value="Unassembled WGS sequence"/>
</dbReference>
<keyword evidence="3" id="KW-0488">Methylation</keyword>
<dbReference type="InterPro" id="IPR045853">
    <property type="entry name" value="Pep_chain_release_fac_I_sf"/>
</dbReference>
<proteinExistence type="inferred from homology"/>
<dbReference type="InterPro" id="IPR000352">
    <property type="entry name" value="Pep_chain_release_fac_I"/>
</dbReference>
<comment type="function">
    <text evidence="1">Peptide chain release factor 1 directs the termination of translation in response to the peptide chain termination codons UAG and UAA.</text>
</comment>
<evidence type="ECO:0000256" key="3">
    <source>
        <dbReference type="ARBA" id="ARBA00022481"/>
    </source>
</evidence>
<dbReference type="InterPro" id="IPR005139">
    <property type="entry name" value="PCRF"/>
</dbReference>
<dbReference type="GO" id="GO:0003747">
    <property type="term" value="F:translation release factor activity"/>
    <property type="evidence" value="ECO:0007669"/>
    <property type="project" value="InterPro"/>
</dbReference>
<evidence type="ECO:0000256" key="2">
    <source>
        <dbReference type="ARBA" id="ARBA00010835"/>
    </source>
</evidence>
<dbReference type="AlphaFoldDB" id="A0A7X9HH61"/>
<evidence type="ECO:0000259" key="6">
    <source>
        <dbReference type="PROSITE" id="PS00745"/>
    </source>
</evidence>
<dbReference type="SMART" id="SM00937">
    <property type="entry name" value="PCRF"/>
    <property type="match status" value="1"/>
</dbReference>
<dbReference type="PANTHER" id="PTHR43804:SF7">
    <property type="entry name" value="LD18447P"/>
    <property type="match status" value="1"/>
</dbReference>
<dbReference type="EMBL" id="JAAZNL010000025">
    <property type="protein sequence ID" value="NMB70056.1"/>
    <property type="molecule type" value="Genomic_DNA"/>
</dbReference>
<dbReference type="PROSITE" id="PS00745">
    <property type="entry name" value="RF_PROK_I"/>
    <property type="match status" value="1"/>
</dbReference>
<reference evidence="7 8" key="1">
    <citation type="journal article" date="2020" name="Biotechnol. Biofuels">
        <title>New insights from the biogas microbiome by comprehensive genome-resolved metagenomics of nearly 1600 species originating from multiple anaerobic digesters.</title>
        <authorList>
            <person name="Campanaro S."/>
            <person name="Treu L."/>
            <person name="Rodriguez-R L.M."/>
            <person name="Kovalovszki A."/>
            <person name="Ziels R.M."/>
            <person name="Maus I."/>
            <person name="Zhu X."/>
            <person name="Kougias P.G."/>
            <person name="Basile A."/>
            <person name="Luo G."/>
            <person name="Schluter A."/>
            <person name="Konstantinidis K.T."/>
            <person name="Angelidaki I."/>
        </authorList>
    </citation>
    <scope>NUCLEOTIDE SEQUENCE [LARGE SCALE GENOMIC DNA]</scope>
    <source>
        <strain evidence="7">AS27yjCOA_165</strain>
    </source>
</reference>
<dbReference type="GO" id="GO:0005737">
    <property type="term" value="C:cytoplasm"/>
    <property type="evidence" value="ECO:0007669"/>
    <property type="project" value="UniProtKB-ARBA"/>
</dbReference>
<accession>A0A7X9HH61</accession>
<gene>
    <name evidence="7" type="ORF">GYA27_02540</name>
</gene>
<evidence type="ECO:0000256" key="1">
    <source>
        <dbReference type="ARBA" id="ARBA00002986"/>
    </source>
</evidence>
<evidence type="ECO:0000313" key="8">
    <source>
        <dbReference type="Proteomes" id="UP000526033"/>
    </source>
</evidence>
<comment type="similarity">
    <text evidence="2">Belongs to the prokaryotic/mitochondrial release factor family.</text>
</comment>
<evidence type="ECO:0000313" key="7">
    <source>
        <dbReference type="EMBL" id="NMB70056.1"/>
    </source>
</evidence>
<organism evidence="7 8">
    <name type="scientific">candidate division WWE3 bacterium</name>
    <dbReference type="NCBI Taxonomy" id="2053526"/>
    <lineage>
        <taxon>Bacteria</taxon>
        <taxon>Katanobacteria</taxon>
    </lineage>
</organism>
<comment type="caution">
    <text evidence="7">The sequence shown here is derived from an EMBL/GenBank/DDBJ whole genome shotgun (WGS) entry which is preliminary data.</text>
</comment>
<dbReference type="InterPro" id="IPR050057">
    <property type="entry name" value="Prokaryotic/Mito_RF"/>
</dbReference>
<protein>
    <submittedName>
        <fullName evidence="7">PCRF domain-containing protein</fullName>
    </submittedName>
</protein>
<name>A0A7X9HH61_UNCKA</name>
<dbReference type="SUPFAM" id="SSF75620">
    <property type="entry name" value="Release factor"/>
    <property type="match status" value="1"/>
</dbReference>
<keyword evidence="4" id="KW-0648">Protein biosynthesis</keyword>
<dbReference type="FunFam" id="3.30.70.1660:FF:000002">
    <property type="entry name" value="Peptide chain release factor 1"/>
    <property type="match status" value="1"/>
</dbReference>
<keyword evidence="5" id="KW-0175">Coiled coil</keyword>
<sequence>MQETLQNLQAEIEAVSGQITQYYNLADQEPNEDMKKLILEEAQALVQQKKDLENTLNSLVNGNNNDDSDIPDTDPINPNIAILEIRAGAGGDEAGLFAADLYNMYTRFFERKGWKHEEISFSENEAGGAKLVSAEVRGLGVYPLLKNESGVHRVQRVPVTESAGRIHTSTATVAVLPQLKKVDIEIKPEELKWEFFRAGGHGGQNVNKVSTAVRLIHLPTNIIIECQEERSQGKNREKALNVLYSKIYTLMQEQQVKKVSDLRTSQVGTADRSEKIRTYNFPQDRVTDHRINTSWHSINNIMLGFIDNILEDCSNIDPKAVETENED</sequence>
<evidence type="ECO:0000256" key="4">
    <source>
        <dbReference type="ARBA" id="ARBA00022917"/>
    </source>
</evidence>
<dbReference type="Pfam" id="PF00472">
    <property type="entry name" value="RF-1"/>
    <property type="match status" value="1"/>
</dbReference>
<feature type="domain" description="Prokaryotic-type class I peptide chain release factors" evidence="6">
    <location>
        <begin position="197"/>
        <end position="213"/>
    </location>
</feature>
<dbReference type="Gene3D" id="3.30.70.1660">
    <property type="match status" value="2"/>
</dbReference>
<evidence type="ECO:0000256" key="5">
    <source>
        <dbReference type="SAM" id="Coils"/>
    </source>
</evidence>
<dbReference type="FunFam" id="3.30.160.20:FF:000004">
    <property type="entry name" value="Peptide chain release factor 1"/>
    <property type="match status" value="1"/>
</dbReference>
<dbReference type="Gene3D" id="3.30.160.20">
    <property type="match status" value="1"/>
</dbReference>
<dbReference type="Pfam" id="PF03462">
    <property type="entry name" value="PCRF"/>
    <property type="match status" value="1"/>
</dbReference>